<evidence type="ECO:0000313" key="3">
    <source>
        <dbReference type="Proteomes" id="UP000027586"/>
    </source>
</evidence>
<dbReference type="OrthoDB" id="5946976at2759"/>
<proteinExistence type="predicted"/>
<protein>
    <submittedName>
        <fullName evidence="2">Beta-lactamase</fullName>
    </submittedName>
</protein>
<dbReference type="Proteomes" id="UP000027586">
    <property type="component" value="Unassembled WGS sequence"/>
</dbReference>
<organism evidence="2 3">
    <name type="scientific">Lichtheimia corymbifera JMRC:FSU:9682</name>
    <dbReference type="NCBI Taxonomy" id="1263082"/>
    <lineage>
        <taxon>Eukaryota</taxon>
        <taxon>Fungi</taxon>
        <taxon>Fungi incertae sedis</taxon>
        <taxon>Mucoromycota</taxon>
        <taxon>Mucoromycotina</taxon>
        <taxon>Mucoromycetes</taxon>
        <taxon>Mucorales</taxon>
        <taxon>Lichtheimiaceae</taxon>
        <taxon>Lichtheimia</taxon>
    </lineage>
</organism>
<gene>
    <name evidence="2" type="ORF">LCOR_07275.1</name>
</gene>
<dbReference type="PANTHER" id="PTHR43319:SF3">
    <property type="entry name" value="BETA-LACTAMASE-RELATED DOMAIN-CONTAINING PROTEIN"/>
    <property type="match status" value="1"/>
</dbReference>
<sequence>MKRSRLLSHGQHAILLSSALLAGAAFRIFSKGPFTPLSCSLFNIGCLPEPPIQLLHVDSDYAHVVDLFKDNIERGDEIGAGVAAYVNGRLVLDVRGGWQDVAKGTPYTDDTLSMVYSSTKMLTAITVAHIVDKGALSYDEKIATYWPEFAQGNKENVTLGDLMQHVAGVPFLDRPITSAEMEDPERFSNILASQRHIFGGERKRSYHAIAGGWYINEVLKRAANETVDSVAAKFNDDYDIEWRLKPYQQEYDDRIAHFYVVPWYHQLYQHLLGGMETVKAFWEAYTDEYQILFNTFAQTGPDGAAPDRITGLRYRRLEGPAYSGYTNARSIAKLAAMMANGGKAIVPGEPDLLSAQTYSLASELMEAQYDMLLRMPIRSARGGFAIFDHLKIGGLEFTGWTGYSGSLFLWNAEYKIGFGYAPNAVHLTVPPDRRSIRMLEAIAKQAQQNSIST</sequence>
<accession>A0A068S2G4</accession>
<dbReference type="AlphaFoldDB" id="A0A068S2G4"/>
<dbReference type="InterPro" id="IPR052907">
    <property type="entry name" value="Beta-lactamase/esterase"/>
</dbReference>
<dbReference type="PANTHER" id="PTHR43319">
    <property type="entry name" value="BETA-LACTAMASE-RELATED"/>
    <property type="match status" value="1"/>
</dbReference>
<keyword evidence="3" id="KW-1185">Reference proteome</keyword>
<dbReference type="STRING" id="1263082.A0A068S2G4"/>
<dbReference type="SUPFAM" id="SSF56601">
    <property type="entry name" value="beta-lactamase/transpeptidase-like"/>
    <property type="match status" value="1"/>
</dbReference>
<evidence type="ECO:0000259" key="1">
    <source>
        <dbReference type="Pfam" id="PF00144"/>
    </source>
</evidence>
<dbReference type="EMBL" id="CBTN010000035">
    <property type="protein sequence ID" value="CDH56200.1"/>
    <property type="molecule type" value="Genomic_DNA"/>
</dbReference>
<dbReference type="Gene3D" id="3.40.710.10">
    <property type="entry name" value="DD-peptidase/beta-lactamase superfamily"/>
    <property type="match status" value="1"/>
</dbReference>
<name>A0A068S2G4_9FUNG</name>
<dbReference type="VEuPathDB" id="FungiDB:LCOR_07275.1"/>
<dbReference type="Pfam" id="PF00144">
    <property type="entry name" value="Beta-lactamase"/>
    <property type="match status" value="1"/>
</dbReference>
<comment type="caution">
    <text evidence="2">The sequence shown here is derived from an EMBL/GenBank/DDBJ whole genome shotgun (WGS) entry which is preliminary data.</text>
</comment>
<feature type="domain" description="Beta-lactamase-related" evidence="1">
    <location>
        <begin position="68"/>
        <end position="440"/>
    </location>
</feature>
<dbReference type="InterPro" id="IPR001466">
    <property type="entry name" value="Beta-lactam-related"/>
</dbReference>
<evidence type="ECO:0000313" key="2">
    <source>
        <dbReference type="EMBL" id="CDH56200.1"/>
    </source>
</evidence>
<dbReference type="InterPro" id="IPR012338">
    <property type="entry name" value="Beta-lactam/transpept-like"/>
</dbReference>
<reference evidence="2" key="1">
    <citation type="submission" date="2013-08" db="EMBL/GenBank/DDBJ databases">
        <title>Gene expansion shapes genome architecture in the human pathogen Lichtheimia corymbifera: an evolutionary genomics analysis in the ancient terrestrial Mucorales (Mucoromycotina).</title>
        <authorList>
            <person name="Schwartze V.U."/>
            <person name="Winter S."/>
            <person name="Shelest E."/>
            <person name="Marcet-Houben M."/>
            <person name="Horn F."/>
            <person name="Wehner S."/>
            <person name="Hoffmann K."/>
            <person name="Riege K."/>
            <person name="Sammeth M."/>
            <person name="Nowrousian M."/>
            <person name="Valiante V."/>
            <person name="Linde J."/>
            <person name="Jacobsen I.D."/>
            <person name="Marz M."/>
            <person name="Brakhage A.A."/>
            <person name="Gabaldon T."/>
            <person name="Bocker S."/>
            <person name="Voigt K."/>
        </authorList>
    </citation>
    <scope>NUCLEOTIDE SEQUENCE [LARGE SCALE GENOMIC DNA]</scope>
    <source>
        <strain evidence="2">FSU 9682</strain>
    </source>
</reference>